<dbReference type="GO" id="GO:0043883">
    <property type="term" value="F:malolactic enzyme activity"/>
    <property type="evidence" value="ECO:0007669"/>
    <property type="project" value="UniProtKB-EC"/>
</dbReference>
<feature type="binding site" evidence="15">
    <location>
        <position position="462"/>
    </location>
    <ligand>
        <name>(S)-malate</name>
        <dbReference type="ChEBI" id="CHEBI:15589"/>
    </ligand>
</feature>
<comment type="catalytic activity">
    <reaction evidence="9">
        <text>(S)-malate + H(+) = (S)-lactate + CO2</text>
        <dbReference type="Rhea" id="RHEA:46276"/>
        <dbReference type="ChEBI" id="CHEBI:15378"/>
        <dbReference type="ChEBI" id="CHEBI:15589"/>
        <dbReference type="ChEBI" id="CHEBI:16526"/>
        <dbReference type="ChEBI" id="CHEBI:16651"/>
        <dbReference type="EC" id="4.1.1.101"/>
    </reaction>
</comment>
<feature type="active site" description="Proton acceptor" evidence="14">
    <location>
        <position position="174"/>
    </location>
</feature>
<keyword evidence="7" id="KW-0464">Manganese</keyword>
<dbReference type="SMART" id="SM00919">
    <property type="entry name" value="Malic_M"/>
    <property type="match status" value="1"/>
</dbReference>
<dbReference type="Pfam" id="PF00390">
    <property type="entry name" value="malic"/>
    <property type="match status" value="1"/>
</dbReference>
<dbReference type="InterPro" id="IPR001891">
    <property type="entry name" value="Malic_OxRdtase"/>
</dbReference>
<dbReference type="PANTHER" id="PTHR23406">
    <property type="entry name" value="MALIC ENZYME-RELATED"/>
    <property type="match status" value="1"/>
</dbReference>
<dbReference type="GO" id="GO:0006108">
    <property type="term" value="P:malate metabolic process"/>
    <property type="evidence" value="ECO:0007669"/>
    <property type="project" value="TreeGrafter"/>
</dbReference>
<reference evidence="20" key="1">
    <citation type="submission" date="2023-01" db="EMBL/GenBank/DDBJ databases">
        <title>The diversity of Class Acidimicrobiia in South China Sea sediment environments and the proposal of Iamia marina sp. nov., a novel species of the genus Iamia.</title>
        <authorList>
            <person name="He Y."/>
            <person name="Tian X."/>
        </authorList>
    </citation>
    <scope>NUCLEOTIDE SEQUENCE</scope>
    <source>
        <strain evidence="20">DSM 19957</strain>
    </source>
</reference>
<evidence type="ECO:0000256" key="13">
    <source>
        <dbReference type="ARBA" id="ARBA00082317"/>
    </source>
</evidence>
<evidence type="ECO:0000256" key="2">
    <source>
        <dbReference type="ARBA" id="ARBA00001936"/>
    </source>
</evidence>
<evidence type="ECO:0000313" key="21">
    <source>
        <dbReference type="Proteomes" id="UP001216390"/>
    </source>
</evidence>
<dbReference type="FunFam" id="3.40.50.720:FF:000182">
    <property type="entry name" value="NAD-dependent malic enzyme"/>
    <property type="match status" value="1"/>
</dbReference>
<evidence type="ECO:0000259" key="19">
    <source>
        <dbReference type="SMART" id="SM01274"/>
    </source>
</evidence>
<dbReference type="InterPro" id="IPR015884">
    <property type="entry name" value="Malic_enzyme_CS"/>
</dbReference>
<keyword evidence="8" id="KW-0456">Lyase</keyword>
<dbReference type="Proteomes" id="UP001216390">
    <property type="component" value="Chromosome"/>
</dbReference>
<feature type="active site" description="Proton donor" evidence="14">
    <location>
        <position position="100"/>
    </location>
</feature>
<sequence>MSTTEPLAVSERGRSLLTRPILNKGTAFTADERDAFDLHGLLPTHVETLEQRADRVRMQLALETTDIGRHVLLREVQDEDETLYLRVLLDDIEDLLPIVYTPVVGEACQKFSRIYRGHPRGLFLSYPDADRLEDMLRAVPRAPDEVAVIVVTDGERILGLGDQGADGLGIPIGKLSLYSACAGIDPAGTLPIILDVGTDNEERRSDPTYLGWRHERVDGDDYDAFVDRFVQAVKTVFPDVLLQWEDFAERHAHKLLARYRDQLCTFNDDIQGTATVVTASVLSAMRRSSRDLRDQRVVLVGAGSAGSGIAEQLVQAMVAEGLAEDEARSRFYMVDRPGLLTSDMDGLEPFQVPLAQDPAAVADWQRADPSETTLLDVIANASPSVLIGVTGVPGLFTEEVVRGMAAADEAPVIFPLSNPTSRAEATAADVLAWSDGRALVATGSPFDPVTIDGVTHTIAQSNNSYIFPGVGLGVRAARARRVSDGMFMAAARALADAVPAHHTGDSLLPALADVREVSRSIAVAVAAQAQAEGLAPETTTEELEAAVDATTWEAQYRPYVPGD</sequence>
<keyword evidence="21" id="KW-1185">Reference proteome</keyword>
<feature type="binding site" evidence="15">
    <location>
        <position position="156"/>
    </location>
    <ligand>
        <name>(S)-malate</name>
        <dbReference type="ChEBI" id="CHEBI:15589"/>
    </ligand>
</feature>
<dbReference type="InterPro" id="IPR036291">
    <property type="entry name" value="NAD(P)-bd_dom_sf"/>
</dbReference>
<feature type="binding site" evidence="16">
    <location>
        <position position="269"/>
    </location>
    <ligand>
        <name>a divalent metal cation</name>
        <dbReference type="ChEBI" id="CHEBI:60240"/>
    </ligand>
</feature>
<dbReference type="PANTHER" id="PTHR23406:SF34">
    <property type="entry name" value="NAD-DEPENDENT MALIC ENZYME, MITOCHONDRIAL"/>
    <property type="match status" value="1"/>
</dbReference>
<evidence type="ECO:0000256" key="8">
    <source>
        <dbReference type="ARBA" id="ARBA00023239"/>
    </source>
</evidence>
<comment type="cofactor">
    <cofactor evidence="1">
        <name>NAD(+)</name>
        <dbReference type="ChEBI" id="CHEBI:57540"/>
    </cofactor>
</comment>
<dbReference type="FunFam" id="3.40.50.10380:FF:000001">
    <property type="entry name" value="NAD-dependent malic enzyme"/>
    <property type="match status" value="1"/>
</dbReference>
<dbReference type="InterPro" id="IPR037062">
    <property type="entry name" value="Malic_N_dom_sf"/>
</dbReference>
<comment type="subunit">
    <text evidence="4">Homodimer.</text>
</comment>
<dbReference type="EMBL" id="CP116942">
    <property type="protein sequence ID" value="WCO68139.1"/>
    <property type="molecule type" value="Genomic_DNA"/>
</dbReference>
<feature type="binding site" evidence="16">
    <location>
        <position position="245"/>
    </location>
    <ligand>
        <name>a divalent metal cation</name>
        <dbReference type="ChEBI" id="CHEBI:60240"/>
    </ligand>
</feature>
<keyword evidence="5 16" id="KW-0479">Metal-binding</keyword>
<evidence type="ECO:0000256" key="4">
    <source>
        <dbReference type="ARBA" id="ARBA00011738"/>
    </source>
</evidence>
<evidence type="ECO:0000256" key="9">
    <source>
        <dbReference type="ARBA" id="ARBA00051739"/>
    </source>
</evidence>
<dbReference type="PIRSF" id="PIRSF000106">
    <property type="entry name" value="ME"/>
    <property type="match status" value="1"/>
</dbReference>
<dbReference type="Pfam" id="PF03949">
    <property type="entry name" value="Malic_M"/>
    <property type="match status" value="1"/>
</dbReference>
<dbReference type="GO" id="GO:0016616">
    <property type="term" value="F:oxidoreductase activity, acting on the CH-OH group of donors, NAD or NADP as acceptor"/>
    <property type="evidence" value="ECO:0007669"/>
    <property type="project" value="InterPro"/>
</dbReference>
<dbReference type="Gene3D" id="3.40.50.720">
    <property type="entry name" value="NAD(P)-binding Rossmann-like Domain"/>
    <property type="match status" value="1"/>
</dbReference>
<dbReference type="SUPFAM" id="SSF51735">
    <property type="entry name" value="NAD(P)-binding Rossmann-fold domains"/>
    <property type="match status" value="1"/>
</dbReference>
<feature type="binding site" evidence="16">
    <location>
        <position position="246"/>
    </location>
    <ligand>
        <name>a divalent metal cation</name>
        <dbReference type="ChEBI" id="CHEBI:60240"/>
    </ligand>
</feature>
<dbReference type="SUPFAM" id="SSF53223">
    <property type="entry name" value="Aminoacid dehydrogenase-like, N-terminal domain"/>
    <property type="match status" value="1"/>
</dbReference>
<dbReference type="PROSITE" id="PS00331">
    <property type="entry name" value="MALIC_ENZYMES"/>
    <property type="match status" value="1"/>
</dbReference>
<feature type="binding site" evidence="15">
    <location>
        <position position="418"/>
    </location>
    <ligand>
        <name>(S)-malate</name>
        <dbReference type="ChEBI" id="CHEBI:15589"/>
    </ligand>
</feature>
<dbReference type="GO" id="GO:0043464">
    <property type="term" value="P:malolactic fermentation"/>
    <property type="evidence" value="ECO:0007669"/>
    <property type="project" value="UniProtKB-ARBA"/>
</dbReference>
<dbReference type="SMART" id="SM01274">
    <property type="entry name" value="malic"/>
    <property type="match status" value="1"/>
</dbReference>
<evidence type="ECO:0000256" key="6">
    <source>
        <dbReference type="ARBA" id="ARBA00023027"/>
    </source>
</evidence>
<dbReference type="PRINTS" id="PR00072">
    <property type="entry name" value="MALOXRDTASE"/>
</dbReference>
<evidence type="ECO:0000256" key="16">
    <source>
        <dbReference type="PIRSR" id="PIRSR000106-3"/>
    </source>
</evidence>
<dbReference type="InterPro" id="IPR012302">
    <property type="entry name" value="Malic_NAD-bd"/>
</dbReference>
<accession>A0AAF0BX27</accession>
<comment type="similarity">
    <text evidence="3 17">Belongs to the malic enzymes family.</text>
</comment>
<evidence type="ECO:0000313" key="20">
    <source>
        <dbReference type="EMBL" id="WCO68139.1"/>
    </source>
</evidence>
<dbReference type="InterPro" id="IPR012301">
    <property type="entry name" value="Malic_N_dom"/>
</dbReference>
<evidence type="ECO:0000256" key="3">
    <source>
        <dbReference type="ARBA" id="ARBA00008785"/>
    </source>
</evidence>
<dbReference type="RefSeq" id="WP_272737656.1">
    <property type="nucleotide sequence ID" value="NZ_CP116942.1"/>
</dbReference>
<dbReference type="InterPro" id="IPR046346">
    <property type="entry name" value="Aminoacid_DH-like_N_sf"/>
</dbReference>
<feature type="domain" description="Malic enzyme NAD-binding" evidence="18">
    <location>
        <begin position="270"/>
        <end position="530"/>
    </location>
</feature>
<evidence type="ECO:0000256" key="10">
    <source>
        <dbReference type="ARBA" id="ARBA00066983"/>
    </source>
</evidence>
<dbReference type="AlphaFoldDB" id="A0AAF0BX27"/>
<comment type="cofactor">
    <cofactor evidence="2">
        <name>Mn(2+)</name>
        <dbReference type="ChEBI" id="CHEBI:29035"/>
    </cofactor>
</comment>
<dbReference type="GO" id="GO:0051287">
    <property type="term" value="F:NAD binding"/>
    <property type="evidence" value="ECO:0007669"/>
    <property type="project" value="InterPro"/>
</dbReference>
<evidence type="ECO:0000256" key="1">
    <source>
        <dbReference type="ARBA" id="ARBA00001911"/>
    </source>
</evidence>
<evidence type="ECO:0000259" key="18">
    <source>
        <dbReference type="SMART" id="SM00919"/>
    </source>
</evidence>
<evidence type="ECO:0000256" key="7">
    <source>
        <dbReference type="ARBA" id="ARBA00023211"/>
    </source>
</evidence>
<gene>
    <name evidence="20" type="ORF">PO878_05300</name>
</gene>
<evidence type="ECO:0000256" key="11">
    <source>
        <dbReference type="ARBA" id="ARBA00073308"/>
    </source>
</evidence>
<evidence type="ECO:0000256" key="12">
    <source>
        <dbReference type="ARBA" id="ARBA00074565"/>
    </source>
</evidence>
<proteinExistence type="inferred from homology"/>
<protein>
    <recommendedName>
        <fullName evidence="12">Malolactic enzyme</fullName>
        <ecNumber evidence="10">4.1.1.101</ecNumber>
    </recommendedName>
    <alternativeName>
        <fullName evidence="13">Malic enzyme</fullName>
    </alternativeName>
    <alternativeName>
        <fullName evidence="11">Putative malate oxidoreductase [NAD]</fullName>
    </alternativeName>
</protein>
<evidence type="ECO:0000256" key="15">
    <source>
        <dbReference type="PIRSR" id="PIRSR000106-2"/>
    </source>
</evidence>
<keyword evidence="6" id="KW-0520">NAD</keyword>
<evidence type="ECO:0000256" key="17">
    <source>
        <dbReference type="RuleBase" id="RU003427"/>
    </source>
</evidence>
<evidence type="ECO:0000256" key="14">
    <source>
        <dbReference type="PIRSR" id="PIRSR000106-1"/>
    </source>
</evidence>
<evidence type="ECO:0000256" key="5">
    <source>
        <dbReference type="ARBA" id="ARBA00022723"/>
    </source>
</evidence>
<dbReference type="EC" id="4.1.1.101" evidence="10"/>
<feature type="domain" description="Malic enzyme N-terminal" evidence="19">
    <location>
        <begin position="77"/>
        <end position="260"/>
    </location>
</feature>
<dbReference type="GO" id="GO:0030145">
    <property type="term" value="F:manganese ion binding"/>
    <property type="evidence" value="ECO:0007669"/>
    <property type="project" value="UniProtKB-ARBA"/>
</dbReference>
<comment type="cofactor">
    <cofactor evidence="16">
        <name>Mg(2+)</name>
        <dbReference type="ChEBI" id="CHEBI:18420"/>
    </cofactor>
    <cofactor evidence="16">
        <name>Mn(2+)</name>
        <dbReference type="ChEBI" id="CHEBI:29035"/>
    </cofactor>
    <text evidence="16">Divalent metal cations. Prefers magnesium or manganese.</text>
</comment>
<dbReference type="NCBIfam" id="NF010052">
    <property type="entry name" value="PRK13529.1"/>
    <property type="match status" value="1"/>
</dbReference>
<dbReference type="Gene3D" id="3.40.50.10380">
    <property type="entry name" value="Malic enzyme, N-terminal domain"/>
    <property type="match status" value="1"/>
</dbReference>
<name>A0AAF0BX27_9ACTN</name>
<dbReference type="GO" id="GO:0004470">
    <property type="term" value="F:malic enzyme activity"/>
    <property type="evidence" value="ECO:0007669"/>
    <property type="project" value="InterPro"/>
</dbReference>
<organism evidence="20 21">
    <name type="scientific">Iamia majanohamensis</name>
    <dbReference type="NCBI Taxonomy" id="467976"/>
    <lineage>
        <taxon>Bacteria</taxon>
        <taxon>Bacillati</taxon>
        <taxon>Actinomycetota</taxon>
        <taxon>Acidimicrobiia</taxon>
        <taxon>Acidimicrobiales</taxon>
        <taxon>Iamiaceae</taxon>
        <taxon>Iamia</taxon>
    </lineage>
</organism>
<dbReference type="KEGG" id="ima:PO878_05300"/>